<organism evidence="4 5">
    <name type="scientific">Mikania micrantha</name>
    <name type="common">bitter vine</name>
    <dbReference type="NCBI Taxonomy" id="192012"/>
    <lineage>
        <taxon>Eukaryota</taxon>
        <taxon>Viridiplantae</taxon>
        <taxon>Streptophyta</taxon>
        <taxon>Embryophyta</taxon>
        <taxon>Tracheophyta</taxon>
        <taxon>Spermatophyta</taxon>
        <taxon>Magnoliopsida</taxon>
        <taxon>eudicotyledons</taxon>
        <taxon>Gunneridae</taxon>
        <taxon>Pentapetalae</taxon>
        <taxon>asterids</taxon>
        <taxon>campanulids</taxon>
        <taxon>Asterales</taxon>
        <taxon>Asteraceae</taxon>
        <taxon>Asteroideae</taxon>
        <taxon>Heliantheae alliance</taxon>
        <taxon>Eupatorieae</taxon>
        <taxon>Mikania</taxon>
    </lineage>
</organism>
<evidence type="ECO:0000256" key="2">
    <source>
        <dbReference type="SAM" id="MobiDB-lite"/>
    </source>
</evidence>
<feature type="compositionally biased region" description="Pro residues" evidence="2">
    <location>
        <begin position="145"/>
        <end position="160"/>
    </location>
</feature>
<dbReference type="SUPFAM" id="SSF54534">
    <property type="entry name" value="FKBP-like"/>
    <property type="match status" value="1"/>
</dbReference>
<feature type="region of interest" description="Disordered" evidence="2">
    <location>
        <begin position="14"/>
        <end position="48"/>
    </location>
</feature>
<comment type="caution">
    <text evidence="4">The sequence shown here is derived from an EMBL/GenBank/DDBJ whole genome shotgun (WGS) entry which is preliminary data.</text>
</comment>
<dbReference type="GO" id="GO:0003755">
    <property type="term" value="F:peptidyl-prolyl cis-trans isomerase activity"/>
    <property type="evidence" value="ECO:0007669"/>
    <property type="project" value="UniProtKB-KW"/>
</dbReference>
<evidence type="ECO:0000313" key="5">
    <source>
        <dbReference type="Proteomes" id="UP000326396"/>
    </source>
</evidence>
<dbReference type="InterPro" id="IPR053111">
    <property type="entry name" value="Chloro_FKBP-type_PPIase"/>
</dbReference>
<evidence type="ECO:0000256" key="1">
    <source>
        <dbReference type="PROSITE-ProRule" id="PRU00277"/>
    </source>
</evidence>
<dbReference type="Gene3D" id="3.10.50.40">
    <property type="match status" value="1"/>
</dbReference>
<keyword evidence="1" id="KW-0697">Rotamase</keyword>
<dbReference type="InterPro" id="IPR001179">
    <property type="entry name" value="PPIase_FKBP_dom"/>
</dbReference>
<sequence length="323" mass="35133">MMCFQFSYCDDNDEPPISPTQSTIHSLDSGSTDRTASGSESNYQSVPDPTEKLRKYKYYPSFSRIPTTLREFKFSELKSATKNFSLTAKLGEGGFGSVYIGTIKNLLDSSKDINIDQRSMATFFGSQPIVSPPVVRTQHLSSSSQPPPPPPPSQPPPQPPSLTKTSQVPLKEKVQRGGSVDSTDWIASSLTRRFGLGAGLAWAGFLAFGVVSEQIKTRFEVTQQEANTRDVEKEEEVVLPNGISDKKPLALVVGSRPYSKGMCEGVEIVLRTMKNGGKRRIIVPPALAFGDEGADFGVDHAKIPPSATLEYVIEVEKVSIAPS</sequence>
<feature type="domain" description="PPIase FKBP-type" evidence="3">
    <location>
        <begin position="212"/>
        <end position="319"/>
    </location>
</feature>
<keyword evidence="1" id="KW-0413">Isomerase</keyword>
<keyword evidence="5" id="KW-1185">Reference proteome</keyword>
<dbReference type="Proteomes" id="UP000326396">
    <property type="component" value="Linkage Group LG1"/>
</dbReference>
<dbReference type="InterPro" id="IPR046357">
    <property type="entry name" value="PPIase_dom_sf"/>
</dbReference>
<accession>A0A5N6Q5L1</accession>
<proteinExistence type="predicted"/>
<dbReference type="Gene3D" id="3.30.200.20">
    <property type="entry name" value="Phosphorylase Kinase, domain 1"/>
    <property type="match status" value="1"/>
</dbReference>
<feature type="compositionally biased region" description="Polar residues" evidence="2">
    <location>
        <begin position="19"/>
        <end position="47"/>
    </location>
</feature>
<dbReference type="GO" id="GO:0009507">
    <property type="term" value="C:chloroplast"/>
    <property type="evidence" value="ECO:0007669"/>
    <property type="project" value="TreeGrafter"/>
</dbReference>
<protein>
    <recommendedName>
        <fullName evidence="1">peptidylprolyl isomerase</fullName>
        <ecNumber evidence="1">5.2.1.8</ecNumber>
    </recommendedName>
</protein>
<dbReference type="EC" id="5.2.1.8" evidence="1"/>
<feature type="region of interest" description="Disordered" evidence="2">
    <location>
        <begin position="135"/>
        <end position="167"/>
    </location>
</feature>
<dbReference type="PANTHER" id="PTHR47598:SF1">
    <property type="entry name" value="PEPTIDYL-PROLYL CIS-TRANS ISOMERASE FKBP17-2, CHLOROPLASTIC"/>
    <property type="match status" value="1"/>
</dbReference>
<evidence type="ECO:0000259" key="3">
    <source>
        <dbReference type="PROSITE" id="PS50059"/>
    </source>
</evidence>
<dbReference type="PROSITE" id="PS50059">
    <property type="entry name" value="FKBP_PPIASE"/>
    <property type="match status" value="1"/>
</dbReference>
<dbReference type="EMBL" id="SZYD01000001">
    <property type="protein sequence ID" value="KAD7479813.1"/>
    <property type="molecule type" value="Genomic_DNA"/>
</dbReference>
<reference evidence="4 5" key="1">
    <citation type="submission" date="2019-05" db="EMBL/GenBank/DDBJ databases">
        <title>Mikania micrantha, genome provides insights into the molecular mechanism of rapid growth.</title>
        <authorList>
            <person name="Liu B."/>
        </authorList>
    </citation>
    <scope>NUCLEOTIDE SEQUENCE [LARGE SCALE GENOMIC DNA]</scope>
    <source>
        <strain evidence="4">NLD-2019</strain>
        <tissue evidence="4">Leaf</tissue>
    </source>
</reference>
<gene>
    <name evidence="4" type="ORF">E3N88_02949</name>
</gene>
<dbReference type="SUPFAM" id="SSF56112">
    <property type="entry name" value="Protein kinase-like (PK-like)"/>
    <property type="match status" value="1"/>
</dbReference>
<dbReference type="PANTHER" id="PTHR47598">
    <property type="entry name" value="PEPTIDYL-PROLYL CIS-TRANS ISOMERASE FKBP17-2, CHLOROPLASTIC"/>
    <property type="match status" value="1"/>
</dbReference>
<dbReference type="OrthoDB" id="1902587at2759"/>
<dbReference type="AlphaFoldDB" id="A0A5N6Q5L1"/>
<dbReference type="InterPro" id="IPR011009">
    <property type="entry name" value="Kinase-like_dom_sf"/>
</dbReference>
<comment type="catalytic activity">
    <reaction evidence="1">
        <text>[protein]-peptidylproline (omega=180) = [protein]-peptidylproline (omega=0)</text>
        <dbReference type="Rhea" id="RHEA:16237"/>
        <dbReference type="Rhea" id="RHEA-COMP:10747"/>
        <dbReference type="Rhea" id="RHEA-COMP:10748"/>
        <dbReference type="ChEBI" id="CHEBI:83833"/>
        <dbReference type="ChEBI" id="CHEBI:83834"/>
        <dbReference type="EC" id="5.2.1.8"/>
    </reaction>
</comment>
<dbReference type="Pfam" id="PF00254">
    <property type="entry name" value="FKBP_C"/>
    <property type="match status" value="1"/>
</dbReference>
<evidence type="ECO:0000313" key="4">
    <source>
        <dbReference type="EMBL" id="KAD7479813.1"/>
    </source>
</evidence>
<name>A0A5N6Q5L1_9ASTR</name>